<dbReference type="NCBIfam" id="TIGR01574">
    <property type="entry name" value="miaB-methiolase"/>
    <property type="match status" value="1"/>
</dbReference>
<evidence type="ECO:0000313" key="21">
    <source>
        <dbReference type="Proteomes" id="UP000326789"/>
    </source>
</evidence>
<dbReference type="GO" id="GO:0005829">
    <property type="term" value="C:cytosol"/>
    <property type="evidence" value="ECO:0007669"/>
    <property type="project" value="TreeGrafter"/>
</dbReference>
<evidence type="ECO:0000256" key="12">
    <source>
        <dbReference type="ARBA" id="ARBA00052380"/>
    </source>
</evidence>
<gene>
    <name evidence="14 19" type="primary">miaB</name>
    <name evidence="18" type="ORF">F2P58_16960</name>
    <name evidence="19" type="ORF">F2Z80_10730</name>
</gene>
<evidence type="ECO:0000313" key="18">
    <source>
        <dbReference type="EMBL" id="KAB0286396.1"/>
    </source>
</evidence>
<dbReference type="GO" id="GO:0046872">
    <property type="term" value="F:metal ion binding"/>
    <property type="evidence" value="ECO:0007669"/>
    <property type="project" value="UniProtKB-KW"/>
</dbReference>
<evidence type="ECO:0000256" key="7">
    <source>
        <dbReference type="ARBA" id="ARBA00022723"/>
    </source>
</evidence>
<dbReference type="SFLD" id="SFLDS00029">
    <property type="entry name" value="Radical_SAM"/>
    <property type="match status" value="1"/>
</dbReference>
<organism evidence="19 20">
    <name type="scientific">Vibrio fortis</name>
    <dbReference type="NCBI Taxonomy" id="212667"/>
    <lineage>
        <taxon>Bacteria</taxon>
        <taxon>Pseudomonadati</taxon>
        <taxon>Pseudomonadota</taxon>
        <taxon>Gammaproteobacteria</taxon>
        <taxon>Vibrionales</taxon>
        <taxon>Vibrionaceae</taxon>
        <taxon>Vibrio</taxon>
    </lineage>
</organism>
<evidence type="ECO:0000256" key="11">
    <source>
        <dbReference type="ARBA" id="ARBA00050926"/>
    </source>
</evidence>
<feature type="domain" description="Radical SAM core" evidence="17">
    <location>
        <begin position="143"/>
        <end position="375"/>
    </location>
</feature>
<dbReference type="PROSITE" id="PS51449">
    <property type="entry name" value="MTTASE_N"/>
    <property type="match status" value="1"/>
</dbReference>
<comment type="similarity">
    <text evidence="14">Belongs to the methylthiotransferase family. MiaB subfamily.</text>
</comment>
<dbReference type="EMBL" id="VWSE01000008">
    <property type="protein sequence ID" value="KAB0286396.1"/>
    <property type="molecule type" value="Genomic_DNA"/>
</dbReference>
<dbReference type="InterPro" id="IPR058240">
    <property type="entry name" value="rSAM_sf"/>
</dbReference>
<comment type="catalytic activity">
    <reaction evidence="12">
        <text>2-thio-N(6)-dimethylallyladenosine(37) in tRNA + S-adenosyl-L-methionine = 2-methylsulfanyl-N(6)-dimethylallyladenosine(37) in tRNA + S-adenosyl-L-homocysteine + H(+)</text>
        <dbReference type="Rhea" id="RHEA:37063"/>
        <dbReference type="Rhea" id="RHEA-COMP:10376"/>
        <dbReference type="Rhea" id="RHEA-COMP:10377"/>
        <dbReference type="ChEBI" id="CHEBI:15378"/>
        <dbReference type="ChEBI" id="CHEBI:57856"/>
        <dbReference type="ChEBI" id="CHEBI:59789"/>
        <dbReference type="ChEBI" id="CHEBI:74416"/>
        <dbReference type="ChEBI" id="CHEBI:74417"/>
    </reaction>
    <physiologicalReaction direction="left-to-right" evidence="12">
        <dbReference type="Rhea" id="RHEA:37064"/>
    </physiologicalReaction>
</comment>
<keyword evidence="9 14" id="KW-0411">Iron-sulfur</keyword>
<feature type="binding site" evidence="14">
    <location>
        <position position="49"/>
    </location>
    <ligand>
        <name>[4Fe-4S] cluster</name>
        <dbReference type="ChEBI" id="CHEBI:49883"/>
        <label>1</label>
    </ligand>
</feature>
<comment type="cofactor">
    <cofactor evidence="14">
        <name>[4Fe-4S] cluster</name>
        <dbReference type="ChEBI" id="CHEBI:49883"/>
    </cofactor>
    <text evidence="14">Binds 2 [4Fe-4S] clusters. One cluster is coordinated with 3 cysteines and an exchangeable S-adenosyl-L-methionine.</text>
</comment>
<dbReference type="Pfam" id="PF04055">
    <property type="entry name" value="Radical_SAM"/>
    <property type="match status" value="1"/>
</dbReference>
<evidence type="ECO:0000259" key="15">
    <source>
        <dbReference type="PROSITE" id="PS50926"/>
    </source>
</evidence>
<keyword evidence="7 14" id="KW-0479">Metal-binding</keyword>
<dbReference type="GO" id="GO:0035597">
    <property type="term" value="F:tRNA-2-methylthio-N(6)-dimethylallyladenosine(37) synthase activity"/>
    <property type="evidence" value="ECO:0007669"/>
    <property type="project" value="UniProtKB-EC"/>
</dbReference>
<feature type="binding site" evidence="14">
    <location>
        <position position="157"/>
    </location>
    <ligand>
        <name>[4Fe-4S] cluster</name>
        <dbReference type="ChEBI" id="CHEBI:49883"/>
        <label>2</label>
        <note>4Fe-4S-S-AdoMet</note>
    </ligand>
</feature>
<dbReference type="FunFam" id="3.80.30.20:FF:000001">
    <property type="entry name" value="tRNA-2-methylthio-N(6)-dimethylallyladenosine synthase 2"/>
    <property type="match status" value="1"/>
</dbReference>
<keyword evidence="4 14" id="KW-0808">Transferase</keyword>
<dbReference type="InterPro" id="IPR038135">
    <property type="entry name" value="Methylthiotransferase_N_sf"/>
</dbReference>
<feature type="binding site" evidence="14">
    <location>
        <position position="83"/>
    </location>
    <ligand>
        <name>[4Fe-4S] cluster</name>
        <dbReference type="ChEBI" id="CHEBI:49883"/>
        <label>1</label>
    </ligand>
</feature>
<dbReference type="PROSITE" id="PS50926">
    <property type="entry name" value="TRAM"/>
    <property type="match status" value="1"/>
</dbReference>
<comment type="subunit">
    <text evidence="14">Monomer.</text>
</comment>
<dbReference type="SFLD" id="SFLDF00273">
    <property type="entry name" value="(dimethylallyl)adenosine_tRNA"/>
    <property type="match status" value="1"/>
</dbReference>
<comment type="catalytic activity">
    <reaction evidence="13">
        <text>N(6)-dimethylallyladenosine(37) in tRNA + (sulfur carrier)-SH + AH2 + 2 S-adenosyl-L-methionine = 2-methylsulfanyl-N(6)-dimethylallyladenosine(37) in tRNA + (sulfur carrier)-H + 5'-deoxyadenosine + L-methionine + A + S-adenosyl-L-homocysteine + 2 H(+)</text>
        <dbReference type="Rhea" id="RHEA:37067"/>
        <dbReference type="Rhea" id="RHEA-COMP:10375"/>
        <dbReference type="Rhea" id="RHEA-COMP:10376"/>
        <dbReference type="Rhea" id="RHEA-COMP:14737"/>
        <dbReference type="Rhea" id="RHEA-COMP:14739"/>
        <dbReference type="ChEBI" id="CHEBI:13193"/>
        <dbReference type="ChEBI" id="CHEBI:15378"/>
        <dbReference type="ChEBI" id="CHEBI:17319"/>
        <dbReference type="ChEBI" id="CHEBI:17499"/>
        <dbReference type="ChEBI" id="CHEBI:29917"/>
        <dbReference type="ChEBI" id="CHEBI:57844"/>
        <dbReference type="ChEBI" id="CHEBI:57856"/>
        <dbReference type="ChEBI" id="CHEBI:59789"/>
        <dbReference type="ChEBI" id="CHEBI:64428"/>
        <dbReference type="ChEBI" id="CHEBI:74415"/>
        <dbReference type="ChEBI" id="CHEBI:74417"/>
        <dbReference type="EC" id="2.8.4.3"/>
    </reaction>
    <physiologicalReaction direction="left-to-right" evidence="13">
        <dbReference type="Rhea" id="RHEA:37068"/>
    </physiologicalReaction>
</comment>
<keyword evidence="5 14" id="KW-0949">S-adenosyl-L-methionine</keyword>
<feature type="domain" description="MTTase N-terminal" evidence="16">
    <location>
        <begin position="3"/>
        <end position="120"/>
    </location>
</feature>
<feature type="domain" description="TRAM" evidence="15">
    <location>
        <begin position="378"/>
        <end position="441"/>
    </location>
</feature>
<dbReference type="InterPro" id="IPR002792">
    <property type="entry name" value="TRAM_dom"/>
</dbReference>
<evidence type="ECO:0000256" key="3">
    <source>
        <dbReference type="ARBA" id="ARBA00022490"/>
    </source>
</evidence>
<evidence type="ECO:0000256" key="5">
    <source>
        <dbReference type="ARBA" id="ARBA00022691"/>
    </source>
</evidence>
<dbReference type="HAMAP" id="MF_01864">
    <property type="entry name" value="tRNA_metthiotr_MiaB"/>
    <property type="match status" value="1"/>
</dbReference>
<dbReference type="SUPFAM" id="SSF102114">
    <property type="entry name" value="Radical SAM enzymes"/>
    <property type="match status" value="1"/>
</dbReference>
<evidence type="ECO:0000313" key="20">
    <source>
        <dbReference type="Proteomes" id="UP000326687"/>
    </source>
</evidence>
<comment type="function">
    <text evidence="1 14">Catalyzes the methylthiolation of N6-(dimethylallyl)adenosine (i(6)A), leading to the formation of 2-methylthio-N6-(dimethylallyl)adenosine (ms(2)i(6)A) at position 37 in tRNAs that read codons beginning with uridine.</text>
</comment>
<dbReference type="Pfam" id="PF01938">
    <property type="entry name" value="TRAM"/>
    <property type="match status" value="1"/>
</dbReference>
<feature type="binding site" evidence="14">
    <location>
        <position position="12"/>
    </location>
    <ligand>
        <name>[4Fe-4S] cluster</name>
        <dbReference type="ChEBI" id="CHEBI:49883"/>
        <label>1</label>
    </ligand>
</feature>
<dbReference type="PROSITE" id="PS01278">
    <property type="entry name" value="MTTASE_RADICAL"/>
    <property type="match status" value="1"/>
</dbReference>
<dbReference type="PANTHER" id="PTHR43020">
    <property type="entry name" value="CDK5 REGULATORY SUBUNIT-ASSOCIATED PROTEIN 1"/>
    <property type="match status" value="1"/>
</dbReference>
<proteinExistence type="inferred from homology"/>
<protein>
    <recommendedName>
        <fullName evidence="10 14">tRNA-2-methylthio-N(6)-dimethylallyladenosine synthase</fullName>
        <ecNumber evidence="10 14">2.8.4.3</ecNumber>
    </recommendedName>
    <alternativeName>
        <fullName evidence="14">(Dimethylallyl)adenosine tRNA methylthiotransferase MiaB</fullName>
    </alternativeName>
    <alternativeName>
        <fullName evidence="14">tRNA-i(6)A37 methylthiotransferase</fullName>
    </alternativeName>
</protein>
<dbReference type="Gene3D" id="3.40.50.12160">
    <property type="entry name" value="Methylthiotransferase, N-terminal domain"/>
    <property type="match status" value="1"/>
</dbReference>
<reference evidence="18 21" key="2">
    <citation type="submission" date="2019-09" db="EMBL/GenBank/DDBJ databases">
        <title>Whole genome sequence of Vibrio fortis.</title>
        <authorList>
            <person name="Das S.K."/>
        </authorList>
    </citation>
    <scope>NUCLEOTIDE SEQUENCE [LARGE SCALE GENOMIC DNA]</scope>
    <source>
        <strain evidence="18 21">AN60</strain>
    </source>
</reference>
<comment type="caution">
    <text evidence="19">The sequence shown here is derived from an EMBL/GenBank/DDBJ whole genome shotgun (WGS) entry which is preliminary data.</text>
</comment>
<dbReference type="InterPro" id="IPR023404">
    <property type="entry name" value="rSAM_horseshoe"/>
</dbReference>
<evidence type="ECO:0000256" key="6">
    <source>
        <dbReference type="ARBA" id="ARBA00022694"/>
    </source>
</evidence>
<evidence type="ECO:0000256" key="8">
    <source>
        <dbReference type="ARBA" id="ARBA00023004"/>
    </source>
</evidence>
<evidence type="ECO:0000256" key="10">
    <source>
        <dbReference type="ARBA" id="ARBA00033765"/>
    </source>
</evidence>
<dbReference type="Pfam" id="PF00919">
    <property type="entry name" value="UPF0004"/>
    <property type="match status" value="1"/>
</dbReference>
<dbReference type="Proteomes" id="UP000326789">
    <property type="component" value="Unassembled WGS sequence"/>
</dbReference>
<comment type="catalytic activity">
    <reaction evidence="11">
        <text>N(6)-dimethylallyladenosine(37) in tRNA + (sulfur carrier)-SH + AH2 + S-adenosyl-L-methionine = 2-thio-N(6)-dimethylallyladenosine(37) in tRNA + (sulfur carrier)-H + 5'-deoxyadenosine + L-methionine + A + H(+)</text>
        <dbReference type="Rhea" id="RHEA:36339"/>
        <dbReference type="Rhea" id="RHEA-COMP:10375"/>
        <dbReference type="Rhea" id="RHEA-COMP:10377"/>
        <dbReference type="Rhea" id="RHEA-COMP:14737"/>
        <dbReference type="Rhea" id="RHEA-COMP:14739"/>
        <dbReference type="ChEBI" id="CHEBI:13193"/>
        <dbReference type="ChEBI" id="CHEBI:15378"/>
        <dbReference type="ChEBI" id="CHEBI:17319"/>
        <dbReference type="ChEBI" id="CHEBI:17499"/>
        <dbReference type="ChEBI" id="CHEBI:29917"/>
        <dbReference type="ChEBI" id="CHEBI:57844"/>
        <dbReference type="ChEBI" id="CHEBI:59789"/>
        <dbReference type="ChEBI" id="CHEBI:64428"/>
        <dbReference type="ChEBI" id="CHEBI:74415"/>
        <dbReference type="ChEBI" id="CHEBI:74416"/>
    </reaction>
    <physiologicalReaction direction="left-to-right" evidence="11">
        <dbReference type="Rhea" id="RHEA:36340"/>
    </physiologicalReaction>
</comment>
<keyword evidence="2 14" id="KW-0004">4Fe-4S</keyword>
<dbReference type="RefSeq" id="WP_150871337.1">
    <property type="nucleotide sequence ID" value="NZ_BTGL01000010.1"/>
</dbReference>
<comment type="subcellular location">
    <subcellularLocation>
        <location evidence="14">Cytoplasm</location>
    </subcellularLocation>
</comment>
<evidence type="ECO:0000313" key="19">
    <source>
        <dbReference type="EMBL" id="KAB0304366.1"/>
    </source>
</evidence>
<dbReference type="PROSITE" id="PS51918">
    <property type="entry name" value="RADICAL_SAM"/>
    <property type="match status" value="1"/>
</dbReference>
<dbReference type="SMART" id="SM00729">
    <property type="entry name" value="Elp3"/>
    <property type="match status" value="1"/>
</dbReference>
<evidence type="ECO:0000256" key="9">
    <source>
        <dbReference type="ARBA" id="ARBA00023014"/>
    </source>
</evidence>
<evidence type="ECO:0000256" key="13">
    <source>
        <dbReference type="ARBA" id="ARBA00052587"/>
    </source>
</evidence>
<dbReference type="NCBIfam" id="TIGR00089">
    <property type="entry name" value="MiaB/RimO family radical SAM methylthiotransferase"/>
    <property type="match status" value="1"/>
</dbReference>
<evidence type="ECO:0000256" key="1">
    <source>
        <dbReference type="ARBA" id="ARBA00003234"/>
    </source>
</evidence>
<reference evidence="19 20" key="1">
    <citation type="submission" date="2019-09" db="EMBL/GenBank/DDBJ databases">
        <title>Vibrio Fortis S7-72.</title>
        <authorList>
            <person name="Das S.K."/>
        </authorList>
    </citation>
    <scope>NUCLEOTIDE SEQUENCE [LARGE SCALE GENOMIC DNA]</scope>
    <source>
        <strain evidence="19 20">S7-72</strain>
    </source>
</reference>
<dbReference type="InterPro" id="IPR005839">
    <property type="entry name" value="Methylthiotransferase"/>
</dbReference>
<name>A0A5N3SBY9_9VIBR</name>
<dbReference type="EC" id="2.8.4.3" evidence="10 14"/>
<keyword evidence="8 14" id="KW-0408">Iron</keyword>
<dbReference type="SFLD" id="SFLDG01061">
    <property type="entry name" value="methylthiotransferase"/>
    <property type="match status" value="1"/>
</dbReference>
<accession>A0A5N3SBY9</accession>
<dbReference type="InterPro" id="IPR020612">
    <property type="entry name" value="Methylthiotransferase_CS"/>
</dbReference>
<dbReference type="PANTHER" id="PTHR43020:SF2">
    <property type="entry name" value="MITOCHONDRIAL TRNA METHYLTHIOTRANSFERASE CDK5RAP1"/>
    <property type="match status" value="1"/>
</dbReference>
<sequence length="474" mass="53593">MSKKLLIKTWGCQMNEYDSSKMADLLNAANGYELTEVPEEADVLLLNTCSIREKAQEKVFHQLGRWKTLKDKKDGVVIGVGGCVATQEGDHIRERAPYVDVIFGPQTLHRLPEMIKQSLSDEAPVMDISFPEIEKFDRLPEPRAEGATAFVSIMEGCSKYCTYCVVPYTRGEEVSRPMDDVLFEIAQLADQGVREVNLLGQNVNAYRGPTHEGDICSFAELLRLVASIDGIDRIRFTTSHPLEFTDDIIAVYEDTPELVSFLHLPVQSGSDRILTMMKRPHTAIEYKSIIRKLRKARPDIQISSDFIVGFPGETAMDHQATMKLIKDVDFDMSFSFIFSPRPGTPAADYPCDVPEQEKKERLYELQQVVNSQAMRYSRLMLDTEQRVLVEGPSKKNLMELRARTENNRVVNFEGSADLIGQFVDVKITDVFANSLRGELVRTEKDMDLRTIISPTQMMANTKREDELGVATFTP</sequence>
<dbReference type="InterPro" id="IPR007197">
    <property type="entry name" value="rSAM"/>
</dbReference>
<dbReference type="Gene3D" id="3.80.30.20">
    <property type="entry name" value="tm_1862 like domain"/>
    <property type="match status" value="1"/>
</dbReference>
<evidence type="ECO:0000259" key="17">
    <source>
        <dbReference type="PROSITE" id="PS51918"/>
    </source>
</evidence>
<dbReference type="InterPro" id="IPR013848">
    <property type="entry name" value="Methylthiotransferase_N"/>
</dbReference>
<evidence type="ECO:0000256" key="14">
    <source>
        <dbReference type="HAMAP-Rule" id="MF_01864"/>
    </source>
</evidence>
<evidence type="ECO:0000259" key="16">
    <source>
        <dbReference type="PROSITE" id="PS51449"/>
    </source>
</evidence>
<keyword evidence="6 14" id="KW-0819">tRNA processing</keyword>
<evidence type="ECO:0000256" key="4">
    <source>
        <dbReference type="ARBA" id="ARBA00022679"/>
    </source>
</evidence>
<keyword evidence="3 14" id="KW-0963">Cytoplasm</keyword>
<feature type="binding site" evidence="14">
    <location>
        <position position="161"/>
    </location>
    <ligand>
        <name>[4Fe-4S] cluster</name>
        <dbReference type="ChEBI" id="CHEBI:49883"/>
        <label>2</label>
        <note>4Fe-4S-S-AdoMet</note>
    </ligand>
</feature>
<feature type="binding site" evidence="14">
    <location>
        <position position="164"/>
    </location>
    <ligand>
        <name>[4Fe-4S] cluster</name>
        <dbReference type="ChEBI" id="CHEBI:49883"/>
        <label>2</label>
        <note>4Fe-4S-S-AdoMet</note>
    </ligand>
</feature>
<dbReference type="Proteomes" id="UP000326687">
    <property type="component" value="Unassembled WGS sequence"/>
</dbReference>
<dbReference type="InterPro" id="IPR006638">
    <property type="entry name" value="Elp3/MiaA/NifB-like_rSAM"/>
</dbReference>
<dbReference type="CDD" id="cd01335">
    <property type="entry name" value="Radical_SAM"/>
    <property type="match status" value="1"/>
</dbReference>
<dbReference type="EMBL" id="VXDD01000001">
    <property type="protein sequence ID" value="KAB0304366.1"/>
    <property type="molecule type" value="Genomic_DNA"/>
</dbReference>
<dbReference type="SFLD" id="SFLDG01082">
    <property type="entry name" value="B12-binding_domain_containing"/>
    <property type="match status" value="1"/>
</dbReference>
<evidence type="ECO:0000256" key="2">
    <source>
        <dbReference type="ARBA" id="ARBA00022485"/>
    </source>
</evidence>
<dbReference type="GO" id="GO:0051539">
    <property type="term" value="F:4 iron, 4 sulfur cluster binding"/>
    <property type="evidence" value="ECO:0007669"/>
    <property type="project" value="UniProtKB-UniRule"/>
</dbReference>
<dbReference type="AlphaFoldDB" id="A0A5N3SBY9"/>
<dbReference type="FunFam" id="3.40.50.12160:FF:000001">
    <property type="entry name" value="tRNA-2-methylthio-N(6)-dimethylallyladenosine synthase"/>
    <property type="match status" value="1"/>
</dbReference>
<dbReference type="InterPro" id="IPR006463">
    <property type="entry name" value="MiaB_methiolase"/>
</dbReference>